<sequence>MNSQDCTNRASDQSIKSQFEYSHGSTNRLKQKAVTTVTPQASRPMLLQLILCSALRGDSTPTGWLIGPLAPLSSVMMKGEECCGNSIPAGFRGNPGSTICKRVMRDIMTDCKHESVK</sequence>
<organism evidence="2 3">
    <name type="scientific">Coregonus suidteri</name>
    <dbReference type="NCBI Taxonomy" id="861788"/>
    <lineage>
        <taxon>Eukaryota</taxon>
        <taxon>Metazoa</taxon>
        <taxon>Chordata</taxon>
        <taxon>Craniata</taxon>
        <taxon>Vertebrata</taxon>
        <taxon>Euteleostomi</taxon>
        <taxon>Actinopterygii</taxon>
        <taxon>Neopterygii</taxon>
        <taxon>Teleostei</taxon>
        <taxon>Protacanthopterygii</taxon>
        <taxon>Salmoniformes</taxon>
        <taxon>Salmonidae</taxon>
        <taxon>Coregoninae</taxon>
        <taxon>Coregonus</taxon>
    </lineage>
</organism>
<evidence type="ECO:0000313" key="3">
    <source>
        <dbReference type="Proteomes" id="UP001356427"/>
    </source>
</evidence>
<dbReference type="EMBL" id="JAGTTL010000011">
    <property type="protein sequence ID" value="KAK6315811.1"/>
    <property type="molecule type" value="Genomic_DNA"/>
</dbReference>
<gene>
    <name evidence="2" type="ORF">J4Q44_G00133350</name>
</gene>
<dbReference type="Proteomes" id="UP001356427">
    <property type="component" value="Unassembled WGS sequence"/>
</dbReference>
<protein>
    <submittedName>
        <fullName evidence="2">Uncharacterized protein</fullName>
    </submittedName>
</protein>
<feature type="region of interest" description="Disordered" evidence="1">
    <location>
        <begin position="1"/>
        <end position="23"/>
    </location>
</feature>
<proteinExistence type="predicted"/>
<accession>A0AAN8MAZ6</accession>
<reference evidence="2 3" key="1">
    <citation type="submission" date="2021-04" db="EMBL/GenBank/DDBJ databases">
        <authorList>
            <person name="De Guttry C."/>
            <person name="Zahm M."/>
            <person name="Klopp C."/>
            <person name="Cabau C."/>
            <person name="Louis A."/>
            <person name="Berthelot C."/>
            <person name="Parey E."/>
            <person name="Roest Crollius H."/>
            <person name="Montfort J."/>
            <person name="Robinson-Rechavi M."/>
            <person name="Bucao C."/>
            <person name="Bouchez O."/>
            <person name="Gislard M."/>
            <person name="Lluch J."/>
            <person name="Milhes M."/>
            <person name="Lampietro C."/>
            <person name="Lopez Roques C."/>
            <person name="Donnadieu C."/>
            <person name="Braasch I."/>
            <person name="Desvignes T."/>
            <person name="Postlethwait J."/>
            <person name="Bobe J."/>
            <person name="Wedekind C."/>
            <person name="Guiguen Y."/>
        </authorList>
    </citation>
    <scope>NUCLEOTIDE SEQUENCE [LARGE SCALE GENOMIC DNA]</scope>
    <source>
        <strain evidence="2">Cs_M1</strain>
        <tissue evidence="2">Blood</tissue>
    </source>
</reference>
<keyword evidence="3" id="KW-1185">Reference proteome</keyword>
<evidence type="ECO:0000313" key="2">
    <source>
        <dbReference type="EMBL" id="KAK6315811.1"/>
    </source>
</evidence>
<name>A0AAN8MAZ6_9TELE</name>
<evidence type="ECO:0000256" key="1">
    <source>
        <dbReference type="SAM" id="MobiDB-lite"/>
    </source>
</evidence>
<dbReference type="AlphaFoldDB" id="A0AAN8MAZ6"/>
<comment type="caution">
    <text evidence="2">The sequence shown here is derived from an EMBL/GenBank/DDBJ whole genome shotgun (WGS) entry which is preliminary data.</text>
</comment>